<protein>
    <recommendedName>
        <fullName evidence="3">Transposase</fullName>
    </recommendedName>
</protein>
<sequence length="211" mass="22470">MAYVRTVRTGSGATAVQIVHGTRRGARDIEHLGSAHDVQAVEALKAVARQRLAGGQGELDLGLDTEVTTVGGAEPLQIASSTMAPLWDALCSAYDQLGFGSATEGDEVFRQLVLARIIEPTSKRDSLRVLAEAGIDTVSYATLKRRLQGYADDAWRRRLAAACAAHAQLGPATLVLYDVSVRHEALVVRVEVRDHHRGVPAVAGAWKLGAA</sequence>
<dbReference type="Proteomes" id="UP001519295">
    <property type="component" value="Unassembled WGS sequence"/>
</dbReference>
<keyword evidence="2" id="KW-1185">Reference proteome</keyword>
<comment type="caution">
    <text evidence="1">The sequence shown here is derived from an EMBL/GenBank/DDBJ whole genome shotgun (WGS) entry which is preliminary data.</text>
</comment>
<name>A0ABS4W177_9PSEU</name>
<organism evidence="1 2">
    <name type="scientific">Pseudonocardia parietis</name>
    <dbReference type="NCBI Taxonomy" id="570936"/>
    <lineage>
        <taxon>Bacteria</taxon>
        <taxon>Bacillati</taxon>
        <taxon>Actinomycetota</taxon>
        <taxon>Actinomycetes</taxon>
        <taxon>Pseudonocardiales</taxon>
        <taxon>Pseudonocardiaceae</taxon>
        <taxon>Pseudonocardia</taxon>
    </lineage>
</organism>
<dbReference type="EMBL" id="JAGINU010000001">
    <property type="protein sequence ID" value="MBP2369858.1"/>
    <property type="molecule type" value="Genomic_DNA"/>
</dbReference>
<evidence type="ECO:0000313" key="2">
    <source>
        <dbReference type="Proteomes" id="UP001519295"/>
    </source>
</evidence>
<proteinExistence type="predicted"/>
<gene>
    <name evidence="1" type="ORF">JOF36_005554</name>
</gene>
<evidence type="ECO:0000313" key="1">
    <source>
        <dbReference type="EMBL" id="MBP2369858.1"/>
    </source>
</evidence>
<evidence type="ECO:0008006" key="3">
    <source>
        <dbReference type="Google" id="ProtNLM"/>
    </source>
</evidence>
<reference evidence="1 2" key="1">
    <citation type="submission" date="2021-03" db="EMBL/GenBank/DDBJ databases">
        <title>Sequencing the genomes of 1000 actinobacteria strains.</title>
        <authorList>
            <person name="Klenk H.-P."/>
        </authorList>
    </citation>
    <scope>NUCLEOTIDE SEQUENCE [LARGE SCALE GENOMIC DNA]</scope>
    <source>
        <strain evidence="1 2">DSM 45256</strain>
    </source>
</reference>
<accession>A0ABS4W177</accession>